<feature type="region of interest" description="Disordered" evidence="1">
    <location>
        <begin position="18"/>
        <end position="71"/>
    </location>
</feature>
<keyword evidence="2" id="KW-1185">Reference proteome</keyword>
<feature type="compositionally biased region" description="Basic residues" evidence="1">
    <location>
        <begin position="24"/>
        <end position="53"/>
    </location>
</feature>
<reference evidence="3" key="1">
    <citation type="submission" date="2016-11" db="UniProtKB">
        <authorList>
            <consortium name="WormBaseParasite"/>
        </authorList>
    </citation>
    <scope>IDENTIFICATION</scope>
</reference>
<evidence type="ECO:0000256" key="1">
    <source>
        <dbReference type="SAM" id="MobiDB-lite"/>
    </source>
</evidence>
<evidence type="ECO:0000313" key="3">
    <source>
        <dbReference type="WBParaSite" id="Csp11.Scaffold630.g21575.t1"/>
    </source>
</evidence>
<sequence>MEKSAEFWKSKDNTKKLADYLKRYDRKRNPSRSRSRSRDRKRSGNSNRRRSPSRNRPTASPGNKESLKMLFASADNSSQLPANFDQFQAPPPNFIPTLPSILSMPLQPSTMNFQPPPVNYPPNGHLPMMNEYGQYPQQMMPMPQPTQFPPIRPQGYTMSREDEAALMDEIFS</sequence>
<organism evidence="2 3">
    <name type="scientific">Caenorhabditis tropicalis</name>
    <dbReference type="NCBI Taxonomy" id="1561998"/>
    <lineage>
        <taxon>Eukaryota</taxon>
        <taxon>Metazoa</taxon>
        <taxon>Ecdysozoa</taxon>
        <taxon>Nematoda</taxon>
        <taxon>Chromadorea</taxon>
        <taxon>Rhabditida</taxon>
        <taxon>Rhabditina</taxon>
        <taxon>Rhabditomorpha</taxon>
        <taxon>Rhabditoidea</taxon>
        <taxon>Rhabditidae</taxon>
        <taxon>Peloderinae</taxon>
        <taxon>Caenorhabditis</taxon>
    </lineage>
</organism>
<dbReference type="AlphaFoldDB" id="A0A1I7V1X8"/>
<protein>
    <submittedName>
        <fullName evidence="3">Uncharacterized protein</fullName>
    </submittedName>
</protein>
<name>A0A1I7V1X8_9PELO</name>
<dbReference type="Proteomes" id="UP000095282">
    <property type="component" value="Unplaced"/>
</dbReference>
<evidence type="ECO:0000313" key="2">
    <source>
        <dbReference type="Proteomes" id="UP000095282"/>
    </source>
</evidence>
<accession>A0A1I7V1X8</accession>
<proteinExistence type="predicted"/>
<dbReference type="WBParaSite" id="Csp11.Scaffold630.g21575.t1">
    <property type="protein sequence ID" value="Csp11.Scaffold630.g21575.t1"/>
    <property type="gene ID" value="Csp11.Scaffold630.g21575"/>
</dbReference>